<dbReference type="Gene3D" id="3.90.230.10">
    <property type="entry name" value="Creatinase/methionine aminopeptidase superfamily"/>
    <property type="match status" value="1"/>
</dbReference>
<comment type="caution">
    <text evidence="6">The sequence shown here is derived from an EMBL/GenBank/DDBJ whole genome shotgun (WGS) entry which is preliminary data.</text>
</comment>
<dbReference type="PANTHER" id="PTHR46112">
    <property type="entry name" value="AMINOPEPTIDASE"/>
    <property type="match status" value="1"/>
</dbReference>
<evidence type="ECO:0000313" key="6">
    <source>
        <dbReference type="EMBL" id="MEY8662039.1"/>
    </source>
</evidence>
<dbReference type="Pfam" id="PF01321">
    <property type="entry name" value="Creatinase_N"/>
    <property type="match status" value="1"/>
</dbReference>
<protein>
    <submittedName>
        <fullName evidence="6">Xaa-Pro peptidase family protein</fullName>
    </submittedName>
</protein>
<dbReference type="InterPro" id="IPR000587">
    <property type="entry name" value="Creatinase_N"/>
</dbReference>
<dbReference type="RefSeq" id="WP_280607263.1">
    <property type="nucleotide sequence ID" value="NZ_CP123639.1"/>
</dbReference>
<dbReference type="InterPro" id="IPR029149">
    <property type="entry name" value="Creatin/AminoP/Spt16_N"/>
</dbReference>
<dbReference type="EMBL" id="JBCLUF010000010">
    <property type="protein sequence ID" value="MEY8662039.1"/>
    <property type="molecule type" value="Genomic_DNA"/>
</dbReference>
<comment type="similarity">
    <text evidence="3">Belongs to the peptidase M24B family.</text>
</comment>
<feature type="domain" description="Creatinase N-terminal" evidence="5">
    <location>
        <begin position="8"/>
        <end position="130"/>
    </location>
</feature>
<dbReference type="Pfam" id="PF00557">
    <property type="entry name" value="Peptidase_M24"/>
    <property type="match status" value="1"/>
</dbReference>
<dbReference type="PANTHER" id="PTHR46112:SF3">
    <property type="entry name" value="AMINOPEPTIDASE YPDF"/>
    <property type="match status" value="1"/>
</dbReference>
<evidence type="ECO:0000313" key="7">
    <source>
        <dbReference type="Proteomes" id="UP001565236"/>
    </source>
</evidence>
<feature type="domain" description="Peptidase M24" evidence="4">
    <location>
        <begin position="137"/>
        <end position="339"/>
    </location>
</feature>
<dbReference type="CDD" id="cd01092">
    <property type="entry name" value="APP-like"/>
    <property type="match status" value="1"/>
</dbReference>
<evidence type="ECO:0000259" key="4">
    <source>
        <dbReference type="Pfam" id="PF00557"/>
    </source>
</evidence>
<evidence type="ECO:0000259" key="5">
    <source>
        <dbReference type="Pfam" id="PF01321"/>
    </source>
</evidence>
<dbReference type="SUPFAM" id="SSF53092">
    <property type="entry name" value="Creatinase/prolidase N-terminal domain"/>
    <property type="match status" value="1"/>
</dbReference>
<keyword evidence="2" id="KW-0378">Hydrolase</keyword>
<dbReference type="Proteomes" id="UP001565236">
    <property type="component" value="Unassembled WGS sequence"/>
</dbReference>
<dbReference type="PROSITE" id="PS00491">
    <property type="entry name" value="PROLINE_PEPTIDASE"/>
    <property type="match status" value="1"/>
</dbReference>
<sequence>MKTELETRWTDLRRKMQDASVDAYLVTDPDNIYYLSGFTGDDGLFLVTETATYLITDARFETQLAKENPELTAVITRQYLEKALEICQQEKIVALAFEESITYAMYDKLDELALCDIVALGGVIEELREIKTPSEIEKIKQACKLAALGYRFVLETAKVGMKETDLANELDFFMKKNGASNASFETIVASGERSALPHGVASPKRLGANELVTLDYGYYLDHYTSDVTRTFALGKVSPELEKIYALVLEAKQRVIEAIRPGADLRELDAIGRQYITKAGYGKYFEHGTGHGIGLNVHEGPYIGKTARGALQAGQIITVEPGIYLPGLGGVRLEDDILVTTTGHENLTDFTTEYLTL</sequence>
<organism evidence="6 7">
    <name type="scientific">Ligilactobacillus faecis</name>
    <dbReference type="NCBI Taxonomy" id="762833"/>
    <lineage>
        <taxon>Bacteria</taxon>
        <taxon>Bacillati</taxon>
        <taxon>Bacillota</taxon>
        <taxon>Bacilli</taxon>
        <taxon>Lactobacillales</taxon>
        <taxon>Lactobacillaceae</taxon>
        <taxon>Ligilactobacillus</taxon>
    </lineage>
</organism>
<name>A0ABV4DSC3_9LACO</name>
<dbReference type="InterPro" id="IPR036005">
    <property type="entry name" value="Creatinase/aminopeptidase-like"/>
</dbReference>
<evidence type="ECO:0000256" key="3">
    <source>
        <dbReference type="RuleBase" id="RU000590"/>
    </source>
</evidence>
<proteinExistence type="inferred from homology"/>
<dbReference type="SUPFAM" id="SSF55920">
    <property type="entry name" value="Creatinase/aminopeptidase"/>
    <property type="match status" value="1"/>
</dbReference>
<dbReference type="InterPro" id="IPR050659">
    <property type="entry name" value="Peptidase_M24B"/>
</dbReference>
<keyword evidence="7" id="KW-1185">Reference proteome</keyword>
<dbReference type="Gene3D" id="3.40.350.10">
    <property type="entry name" value="Creatinase/prolidase N-terminal domain"/>
    <property type="match status" value="1"/>
</dbReference>
<gene>
    <name evidence="6" type="ORF">AALT52_03915</name>
</gene>
<reference evidence="6 7" key="1">
    <citation type="submission" date="2024-03" db="EMBL/GenBank/DDBJ databases">
        <title>Mouse gut bacterial collection (mGBC) of GemPharmatech.</title>
        <authorList>
            <person name="He Y."/>
            <person name="Dong L."/>
            <person name="Wu D."/>
            <person name="Gao X."/>
            <person name="Lin Z."/>
        </authorList>
    </citation>
    <scope>NUCLEOTIDE SEQUENCE [LARGE SCALE GENOMIC DNA]</scope>
    <source>
        <strain evidence="6 7">15-30</strain>
    </source>
</reference>
<keyword evidence="1 3" id="KW-0479">Metal-binding</keyword>
<evidence type="ECO:0000256" key="2">
    <source>
        <dbReference type="ARBA" id="ARBA00022801"/>
    </source>
</evidence>
<accession>A0ABV4DSC3</accession>
<dbReference type="InterPro" id="IPR000994">
    <property type="entry name" value="Pept_M24"/>
</dbReference>
<dbReference type="InterPro" id="IPR001131">
    <property type="entry name" value="Peptidase_M24B_aminopep-P_CS"/>
</dbReference>
<evidence type="ECO:0000256" key="1">
    <source>
        <dbReference type="ARBA" id="ARBA00022723"/>
    </source>
</evidence>